<keyword evidence="2" id="KW-1185">Reference proteome</keyword>
<protein>
    <submittedName>
        <fullName evidence="1">Uncharacterized protein</fullName>
    </submittedName>
</protein>
<reference evidence="1 2" key="1">
    <citation type="submission" date="2020-04" db="EMBL/GenBank/DDBJ databases">
        <title>Massilia sp. RP-1-19 isolated from soil.</title>
        <authorList>
            <person name="Dahal R.H."/>
        </authorList>
    </citation>
    <scope>NUCLEOTIDE SEQUENCE [LARGE SCALE GENOMIC DNA]</scope>
    <source>
        <strain evidence="1 2">RP-1-19</strain>
    </source>
</reference>
<dbReference type="EMBL" id="JABBGG010000003">
    <property type="protein sequence ID" value="NML60719.1"/>
    <property type="molecule type" value="Genomic_DNA"/>
</dbReference>
<evidence type="ECO:0000313" key="2">
    <source>
        <dbReference type="Proteomes" id="UP000583752"/>
    </source>
</evidence>
<evidence type="ECO:0000313" key="1">
    <source>
        <dbReference type="EMBL" id="NML60719.1"/>
    </source>
</evidence>
<accession>A0A848HKQ8</accession>
<dbReference type="AlphaFoldDB" id="A0A848HKQ8"/>
<gene>
    <name evidence="1" type="ORF">HHL21_06400</name>
</gene>
<sequence length="68" mass="7511">MAYLIESVYHNIGTASPKHKAARLIFSEVNLINSSTYLNTAGNAIKEFSTSLNKKATAQLACCEWLFD</sequence>
<proteinExistence type="predicted"/>
<name>A0A848HKQ8_9BURK</name>
<organism evidence="1 2">
    <name type="scientific">Massilia polaris</name>
    <dbReference type="NCBI Taxonomy" id="2728846"/>
    <lineage>
        <taxon>Bacteria</taxon>
        <taxon>Pseudomonadati</taxon>
        <taxon>Pseudomonadota</taxon>
        <taxon>Betaproteobacteria</taxon>
        <taxon>Burkholderiales</taxon>
        <taxon>Oxalobacteraceae</taxon>
        <taxon>Telluria group</taxon>
        <taxon>Massilia</taxon>
    </lineage>
</organism>
<dbReference type="Proteomes" id="UP000583752">
    <property type="component" value="Unassembled WGS sequence"/>
</dbReference>
<dbReference type="RefSeq" id="WP_169464440.1">
    <property type="nucleotide sequence ID" value="NZ_JABBGG010000003.1"/>
</dbReference>
<comment type="caution">
    <text evidence="1">The sequence shown here is derived from an EMBL/GenBank/DDBJ whole genome shotgun (WGS) entry which is preliminary data.</text>
</comment>